<evidence type="ECO:0000313" key="3">
    <source>
        <dbReference type="EnsemblMetazoa" id="AFUN014432-PA"/>
    </source>
</evidence>
<organism evidence="3">
    <name type="scientific">Anopheles funestus</name>
    <name type="common">African malaria mosquito</name>
    <dbReference type="NCBI Taxonomy" id="62324"/>
    <lineage>
        <taxon>Eukaryota</taxon>
        <taxon>Metazoa</taxon>
        <taxon>Ecdysozoa</taxon>
        <taxon>Arthropoda</taxon>
        <taxon>Hexapoda</taxon>
        <taxon>Insecta</taxon>
        <taxon>Pterygota</taxon>
        <taxon>Neoptera</taxon>
        <taxon>Endopterygota</taxon>
        <taxon>Diptera</taxon>
        <taxon>Nematocera</taxon>
        <taxon>Culicoidea</taxon>
        <taxon>Culicidae</taxon>
        <taxon>Anophelinae</taxon>
        <taxon>Anopheles</taxon>
    </lineage>
</organism>
<dbReference type="EnsemblMetazoa" id="AFUN014432-RA">
    <property type="protein sequence ID" value="AFUN014432-PA"/>
    <property type="gene ID" value="AFUN014432"/>
</dbReference>
<evidence type="ECO:0000256" key="1">
    <source>
        <dbReference type="SAM" id="MobiDB-lite"/>
    </source>
</evidence>
<reference evidence="3" key="1">
    <citation type="submission" date="2020-05" db="UniProtKB">
        <authorList>
            <consortium name="EnsemblMetazoa"/>
        </authorList>
    </citation>
    <scope>IDENTIFICATION</scope>
    <source>
        <strain evidence="3">FUMOZ</strain>
    </source>
</reference>
<dbReference type="VEuPathDB" id="VectorBase:AFUN2_013071"/>
<dbReference type="AlphaFoldDB" id="A0A182S1U5"/>
<accession>A0A182S1U5</accession>
<name>A0A182S1U5_ANOFN</name>
<protein>
    <submittedName>
        <fullName evidence="3">DUF4806 domain-containing protein</fullName>
    </submittedName>
</protein>
<feature type="region of interest" description="Disordered" evidence="1">
    <location>
        <begin position="216"/>
        <end position="259"/>
    </location>
</feature>
<dbReference type="STRING" id="62324.A0A182S1U5"/>
<feature type="compositionally biased region" description="Basic and acidic residues" evidence="1">
    <location>
        <begin position="227"/>
        <end position="252"/>
    </location>
</feature>
<evidence type="ECO:0000259" key="2">
    <source>
        <dbReference type="Pfam" id="PF16064"/>
    </source>
</evidence>
<dbReference type="VEuPathDB" id="VectorBase:AFUN014432"/>
<dbReference type="InterPro" id="IPR032071">
    <property type="entry name" value="DUF4806"/>
</dbReference>
<dbReference type="Pfam" id="PF16064">
    <property type="entry name" value="DUF4806"/>
    <property type="match status" value="1"/>
</dbReference>
<sequence>MRQSVFDPPEDVKHPPQLYDLIYELKSVMIRNQEEVKQNIREGFNRLEKTILSLIKQNEHMPSKILHKLNGTAGQNDFHLDNLKTVEDVNRFEDQLRNEQYWKKIQTFVDCTIHYETRPMKRMKLMFDRLFDRQLLPQLNWSGKFGKNPFKYYFNIRNLFEYIGTTPTHHSNGVEVTKFFINTLQYVVRVPSTVASSGNNIDTTQKETIPNVQVEAAAQNDTMEQSKQIRQDEMIEEDERHEPEESMEHDESALDEGQTLSEVESVANASENSFVEKHVNRITCVEELDTLENQLNDLKVKQHLHRWIEETVGLEANVEKTNVCIVGPVNG</sequence>
<proteinExistence type="predicted"/>
<feature type="domain" description="DUF4806" evidence="2">
    <location>
        <begin position="83"/>
        <end position="160"/>
    </location>
</feature>